<sequence>MGWRRDTVGSKRQRQEEWGGEVGGEDSGQFCLLYFAFTSEGEEGGGGLIDMNDDDGSRVGDVLASETEKENRESLDGWAVGMGWKKGCGGASLLWMWMYMTGYDMI</sequence>
<proteinExistence type="predicted"/>
<dbReference type="RefSeq" id="XP_059600576.1">
    <property type="nucleotide sequence ID" value="XM_059747515.1"/>
</dbReference>
<accession>A0AAJ8DYY6</accession>
<dbReference type="GeneID" id="84590907"/>
<protein>
    <submittedName>
        <fullName evidence="2">Uncharacterized protein</fullName>
    </submittedName>
</protein>
<reference evidence="2" key="2">
    <citation type="submission" date="2025-08" db="UniProtKB">
        <authorList>
            <consortium name="RefSeq"/>
        </authorList>
    </citation>
    <scope>IDENTIFICATION</scope>
</reference>
<organism evidence="2">
    <name type="scientific">Aspergillus niger</name>
    <dbReference type="NCBI Taxonomy" id="5061"/>
    <lineage>
        <taxon>Eukaryota</taxon>
        <taxon>Fungi</taxon>
        <taxon>Dikarya</taxon>
        <taxon>Ascomycota</taxon>
        <taxon>Pezizomycotina</taxon>
        <taxon>Eurotiomycetes</taxon>
        <taxon>Eurotiomycetidae</taxon>
        <taxon>Eurotiales</taxon>
        <taxon>Aspergillaceae</taxon>
        <taxon>Aspergillus</taxon>
        <taxon>Aspergillus subgen. Circumdati</taxon>
    </lineage>
</organism>
<reference evidence="2" key="1">
    <citation type="submission" date="2025-02" db="EMBL/GenBank/DDBJ databases">
        <authorList>
            <consortium name="NCBI Genome Project"/>
        </authorList>
    </citation>
    <scope>NUCLEOTIDE SEQUENCE</scope>
</reference>
<evidence type="ECO:0000313" key="2">
    <source>
        <dbReference type="RefSeq" id="XP_059600576.1"/>
    </source>
</evidence>
<evidence type="ECO:0000256" key="1">
    <source>
        <dbReference type="SAM" id="MobiDB-lite"/>
    </source>
</evidence>
<feature type="region of interest" description="Disordered" evidence="1">
    <location>
        <begin position="1"/>
        <end position="26"/>
    </location>
</feature>
<dbReference type="VEuPathDB" id="FungiDB:An04g05080"/>
<dbReference type="KEGG" id="ang:An04g05080"/>
<name>A0AAJ8DYY6_ASPNG</name>
<dbReference type="AlphaFoldDB" id="A0AAJ8DYY6"/>
<gene>
    <name evidence="2" type="ORF">An04g05080</name>
</gene>
<feature type="compositionally biased region" description="Basic and acidic residues" evidence="1">
    <location>
        <begin position="1"/>
        <end position="17"/>
    </location>
</feature>